<dbReference type="AlphaFoldDB" id="F9Z7R8"/>
<sequence length="73" mass="8277">MVGFLIIHICETFVKHETKISGSNQPLIHTIKVNDQFSEGRFVDFLPSSSSNFFFTLLDVGDSQCQDRENDVP</sequence>
<proteinExistence type="predicted"/>
<evidence type="ECO:0000313" key="2">
    <source>
        <dbReference type="Proteomes" id="UP000006657"/>
    </source>
</evidence>
<dbReference type="EMBL" id="CP002544">
    <property type="protein sequence ID" value="ADY34084.1"/>
    <property type="molecule type" value="Genomic_DNA"/>
</dbReference>
<gene>
    <name evidence="1" type="ordered locus">Odosp_3123</name>
</gene>
<reference evidence="1 2" key="1">
    <citation type="journal article" date="2011" name="Stand. Genomic Sci.">
        <title>Complete genome sequence of Odoribacter splanchnicus type strain (1651/6).</title>
        <authorList>
            <consortium name="US DOE Joint Genome Institute (JGI-PGF)"/>
            <person name="Goker M."/>
            <person name="Gronow S."/>
            <person name="Zeytun A."/>
            <person name="Nolan M."/>
            <person name="Lucas S."/>
            <person name="Lapidus A."/>
            <person name="Hammon N."/>
            <person name="Deshpande S."/>
            <person name="Cheng J.F."/>
            <person name="Pitluck S."/>
            <person name="Liolios K."/>
            <person name="Pagani I."/>
            <person name="Ivanova N."/>
            <person name="Mavromatis K."/>
            <person name="Ovchinikova G."/>
            <person name="Pati A."/>
            <person name="Tapia R."/>
            <person name="Han C."/>
            <person name="Goodwin L."/>
            <person name="Chen A."/>
            <person name="Palaniappan K."/>
            <person name="Land M."/>
            <person name="Hauser L."/>
            <person name="Jeffries C.D."/>
            <person name="Brambilla E.M."/>
            <person name="Rohde M."/>
            <person name="Detter J.C."/>
            <person name="Woyke T."/>
            <person name="Bristow J."/>
            <person name="Markowitz V."/>
            <person name="Hugenholtz P."/>
            <person name="Eisen J.A."/>
            <person name="Kyrpides N.C."/>
            <person name="Klenk H.P."/>
        </authorList>
    </citation>
    <scope>NUCLEOTIDE SEQUENCE [LARGE SCALE GENOMIC DNA]</scope>
    <source>
        <strain evidence="2">ATCC 29572 / DSM 20712 / JCM 15291 / NCTC 10825 / 1651/6</strain>
    </source>
</reference>
<dbReference type="KEGG" id="osp:Odosp_3123"/>
<keyword evidence="2" id="KW-1185">Reference proteome</keyword>
<evidence type="ECO:0000313" key="1">
    <source>
        <dbReference type="EMBL" id="ADY34084.1"/>
    </source>
</evidence>
<dbReference type="PaxDb" id="709991-Odosp_3123"/>
<dbReference type="HOGENOM" id="CLU_2701141_0_0_10"/>
<accession>F9Z7R8</accession>
<name>F9Z7R8_ODOSD</name>
<dbReference type="Proteomes" id="UP000006657">
    <property type="component" value="Chromosome"/>
</dbReference>
<protein>
    <submittedName>
        <fullName evidence="1">Uncharacterized protein</fullName>
    </submittedName>
</protein>
<organism evidence="1 2">
    <name type="scientific">Odoribacter splanchnicus (strain ATCC 29572 / DSM 20712 / CIP 104287 / JCM 15291 / NCTC 10825 / 1651/6)</name>
    <name type="common">Bacteroides splanchnicus</name>
    <dbReference type="NCBI Taxonomy" id="709991"/>
    <lineage>
        <taxon>Bacteria</taxon>
        <taxon>Pseudomonadati</taxon>
        <taxon>Bacteroidota</taxon>
        <taxon>Bacteroidia</taxon>
        <taxon>Bacteroidales</taxon>
        <taxon>Odoribacteraceae</taxon>
        <taxon>Odoribacter</taxon>
    </lineage>
</organism>